<dbReference type="FunFam" id="4.10.410.20:FF:000005">
    <property type="entry name" value="Endonuclease, poly(U) specific"/>
    <property type="match status" value="1"/>
</dbReference>
<dbReference type="Proteomes" id="UP000694720">
    <property type="component" value="Unplaced"/>
</dbReference>
<dbReference type="EC" id="4.6.1.-" evidence="19"/>
<accession>A0A8D1CYQ7</accession>
<dbReference type="PROSITE" id="PS00524">
    <property type="entry name" value="SMB_1"/>
    <property type="match status" value="2"/>
</dbReference>
<dbReference type="PANTHER" id="PTHR12439">
    <property type="entry name" value="PLACENTAL PROTEIN 11-RELATED"/>
    <property type="match status" value="1"/>
</dbReference>
<dbReference type="InterPro" id="IPR020436">
    <property type="entry name" value="SMB_chordata"/>
</dbReference>
<dbReference type="InterPro" id="IPR036024">
    <property type="entry name" value="Somatomedin_B-like_dom_sf"/>
</dbReference>
<sequence>MRACVPLIVAMLCGLAWAGKTESCASRCHEKFDRDASCQCDRRCPRHGDCCEDYEHLCIAEEDPKDPEPFLELEEEAEGAPASNLYSAPDSCHGRCWEAFDKHHPCHCNARCREFGNCCEDFESLCGREGFSHSRDAITKEELRSISEKIYRADTNKAQKEDIILNSQNRIPPSETRDQVDRCPEPLFTYVNEKLFSKPTYAAFINLLNNYQRATGRGEHFTAQQLAEQDTFLREIMSTAVMKTLYGFLHQQSEWGRSLLPQALRPKLAMLGVGVGAVYLWAGTGKGPERSPEAGTEDSSVCFGSHPHPIFGPHLSHLVYPPLAASVSGFPEGHKSPHSPPGHFSATSVDPRVSTTFSLASAPSSGTKSSKEAGPLHVFAGEAATENQHRFGGGRSTRKGSGWSDSK</sequence>
<dbReference type="GO" id="GO:0016787">
    <property type="term" value="F:hydrolase activity"/>
    <property type="evidence" value="ECO:0007669"/>
    <property type="project" value="UniProtKB-KW"/>
</dbReference>
<dbReference type="PANTHER" id="PTHR12439:SF40">
    <property type="entry name" value="URIDYLATE-SPECIFIC ENDORIBONUCLEASE"/>
    <property type="match status" value="1"/>
</dbReference>
<comment type="subunit">
    <text evidence="4 19">Monomer.</text>
</comment>
<evidence type="ECO:0000256" key="17">
    <source>
        <dbReference type="ARBA" id="ARBA00048688"/>
    </source>
</evidence>
<dbReference type="InterPro" id="IPR018998">
    <property type="entry name" value="EndoU_C"/>
</dbReference>
<comment type="cofactor">
    <cofactor evidence="1 19">
        <name>Mn(2+)</name>
        <dbReference type="ChEBI" id="CHEBI:29035"/>
    </cofactor>
</comment>
<dbReference type="SUPFAM" id="SSF90188">
    <property type="entry name" value="Somatomedin B domain"/>
    <property type="match status" value="2"/>
</dbReference>
<keyword evidence="7 19" id="KW-0540">Nuclease</keyword>
<evidence type="ECO:0000256" key="19">
    <source>
        <dbReference type="RuleBase" id="RU367085"/>
    </source>
</evidence>
<evidence type="ECO:0000259" key="21">
    <source>
        <dbReference type="PROSITE" id="PS50958"/>
    </source>
</evidence>
<keyword evidence="15 19" id="KW-0464">Manganese</keyword>
<name>A0A8D1CYQ7_PIG</name>
<evidence type="ECO:0000256" key="9">
    <source>
        <dbReference type="ARBA" id="ARBA00022729"/>
    </source>
</evidence>
<dbReference type="PROSITE" id="PS51959">
    <property type="entry name" value="ENDOU"/>
    <property type="match status" value="1"/>
</dbReference>
<comment type="catalytic activity">
    <reaction evidence="17">
        <text>ribonucleotidyl-uridine-RNA = a 5'-end dephospho-uridine-RNA + a 3'-end 2',3'-cyclophospho-ribonucleotide-RNA</text>
        <dbReference type="Rhea" id="RHEA:67792"/>
        <dbReference type="Rhea" id="RHEA-COMP:10464"/>
        <dbReference type="Rhea" id="RHEA-COMP:17354"/>
        <dbReference type="Rhea" id="RHEA-COMP:17356"/>
        <dbReference type="ChEBI" id="CHEBI:83064"/>
        <dbReference type="ChEBI" id="CHEBI:173117"/>
        <dbReference type="ChEBI" id="CHEBI:173224"/>
    </reaction>
    <physiologicalReaction direction="left-to-right" evidence="17">
        <dbReference type="Rhea" id="RHEA:67793"/>
    </physiologicalReaction>
</comment>
<dbReference type="FunFam" id="4.10.410.20:FF:000007">
    <property type="entry name" value="Poly(U)-specific endoribonuclease"/>
    <property type="match status" value="1"/>
</dbReference>
<dbReference type="GO" id="GO:0006955">
    <property type="term" value="P:immune response"/>
    <property type="evidence" value="ECO:0007669"/>
    <property type="project" value="InterPro"/>
</dbReference>
<keyword evidence="13 19" id="KW-0694">RNA-binding</keyword>
<keyword evidence="10" id="KW-0677">Repeat</keyword>
<keyword evidence="11 19" id="KW-0255">Endonuclease</keyword>
<organism evidence="23 24">
    <name type="scientific">Sus scrofa</name>
    <name type="common">Pig</name>
    <dbReference type="NCBI Taxonomy" id="9823"/>
    <lineage>
        <taxon>Eukaryota</taxon>
        <taxon>Metazoa</taxon>
        <taxon>Chordata</taxon>
        <taxon>Craniata</taxon>
        <taxon>Vertebrata</taxon>
        <taxon>Euteleostomi</taxon>
        <taxon>Mammalia</taxon>
        <taxon>Eutheria</taxon>
        <taxon>Laurasiatheria</taxon>
        <taxon>Artiodactyla</taxon>
        <taxon>Suina</taxon>
        <taxon>Suidae</taxon>
        <taxon>Sus</taxon>
    </lineage>
</organism>
<evidence type="ECO:0000256" key="16">
    <source>
        <dbReference type="ARBA" id="ARBA00023239"/>
    </source>
</evidence>
<evidence type="ECO:0000256" key="11">
    <source>
        <dbReference type="ARBA" id="ARBA00022759"/>
    </source>
</evidence>
<feature type="region of interest" description="Disordered" evidence="20">
    <location>
        <begin position="330"/>
        <end position="349"/>
    </location>
</feature>
<feature type="region of interest" description="Disordered" evidence="20">
    <location>
        <begin position="357"/>
        <end position="407"/>
    </location>
</feature>
<evidence type="ECO:0000256" key="20">
    <source>
        <dbReference type="SAM" id="MobiDB-lite"/>
    </source>
</evidence>
<comment type="subcellular location">
    <subcellularLocation>
        <location evidence="2">Secreted</location>
    </subcellularLocation>
</comment>
<keyword evidence="16" id="KW-0456">Lyase</keyword>
<proteinExistence type="inferred from homology"/>
<dbReference type="GO" id="GO:0003723">
    <property type="term" value="F:RNA binding"/>
    <property type="evidence" value="ECO:0007669"/>
    <property type="project" value="UniProtKB-UniRule"/>
</dbReference>
<comment type="similarity">
    <text evidence="3 19">Belongs to the ENDOU family.</text>
</comment>
<feature type="compositionally biased region" description="Polar residues" evidence="20">
    <location>
        <begin position="357"/>
        <end position="368"/>
    </location>
</feature>
<dbReference type="GO" id="GO:0016829">
    <property type="term" value="F:lyase activity"/>
    <property type="evidence" value="ECO:0007669"/>
    <property type="project" value="UniProtKB-KW"/>
</dbReference>
<dbReference type="Pfam" id="PF01033">
    <property type="entry name" value="Somatomedin_B"/>
    <property type="match status" value="2"/>
</dbReference>
<evidence type="ECO:0000256" key="12">
    <source>
        <dbReference type="ARBA" id="ARBA00022801"/>
    </source>
</evidence>
<feature type="domain" description="SMB" evidence="21">
    <location>
        <begin position="20"/>
        <end position="63"/>
    </location>
</feature>
<dbReference type="GO" id="GO:0046872">
    <property type="term" value="F:metal ion binding"/>
    <property type="evidence" value="ECO:0007669"/>
    <property type="project" value="UniProtKB-UniRule"/>
</dbReference>
<evidence type="ECO:0000256" key="18">
    <source>
        <dbReference type="ARBA" id="ARBA00055558"/>
    </source>
</evidence>
<protein>
    <recommendedName>
        <fullName evidence="5 19">Uridylate-specific endoribonuclease</fullName>
        <ecNumber evidence="19">4.6.1.-</ecNumber>
    </recommendedName>
</protein>
<evidence type="ECO:0000259" key="22">
    <source>
        <dbReference type="PROSITE" id="PS51959"/>
    </source>
</evidence>
<evidence type="ECO:0000256" key="14">
    <source>
        <dbReference type="ARBA" id="ARBA00023157"/>
    </source>
</evidence>
<dbReference type="Pfam" id="PF09412">
    <property type="entry name" value="XendoU"/>
    <property type="match status" value="1"/>
</dbReference>
<keyword evidence="14" id="KW-1015">Disulfide bond</keyword>
<evidence type="ECO:0000256" key="10">
    <source>
        <dbReference type="ARBA" id="ARBA00022737"/>
    </source>
</evidence>
<keyword evidence="9 19" id="KW-0732">Signal</keyword>
<keyword evidence="8 19" id="KW-0479">Metal-binding</keyword>
<dbReference type="AlphaFoldDB" id="A0A8D1CYQ7"/>
<evidence type="ECO:0000256" key="3">
    <source>
        <dbReference type="ARBA" id="ARBA00010168"/>
    </source>
</evidence>
<dbReference type="PRINTS" id="PR00022">
    <property type="entry name" value="SOMATOMEDINB"/>
</dbReference>
<evidence type="ECO:0000256" key="6">
    <source>
        <dbReference type="ARBA" id="ARBA00022525"/>
    </source>
</evidence>
<evidence type="ECO:0000256" key="8">
    <source>
        <dbReference type="ARBA" id="ARBA00022723"/>
    </source>
</evidence>
<evidence type="ECO:0000256" key="4">
    <source>
        <dbReference type="ARBA" id="ARBA00011245"/>
    </source>
</evidence>
<dbReference type="Ensembl" id="ENSSSCT00035074630.1">
    <property type="protein sequence ID" value="ENSSSCP00035030300.1"/>
    <property type="gene ID" value="ENSSSCG00035055898.1"/>
</dbReference>
<dbReference type="SUPFAM" id="SSF142877">
    <property type="entry name" value="EndoU-like"/>
    <property type="match status" value="1"/>
</dbReference>
<dbReference type="InterPro" id="IPR037227">
    <property type="entry name" value="EndoU-like"/>
</dbReference>
<reference evidence="23" key="1">
    <citation type="submission" date="2025-08" db="UniProtKB">
        <authorList>
            <consortium name="Ensembl"/>
        </authorList>
    </citation>
    <scope>IDENTIFICATION</scope>
</reference>
<evidence type="ECO:0000256" key="1">
    <source>
        <dbReference type="ARBA" id="ARBA00001936"/>
    </source>
</evidence>
<keyword evidence="6" id="KW-0964">Secreted</keyword>
<dbReference type="GO" id="GO:0005044">
    <property type="term" value="F:scavenger receptor activity"/>
    <property type="evidence" value="ECO:0007669"/>
    <property type="project" value="InterPro"/>
</dbReference>
<evidence type="ECO:0000256" key="7">
    <source>
        <dbReference type="ARBA" id="ARBA00022722"/>
    </source>
</evidence>
<feature type="domain" description="EndoU" evidence="22">
    <location>
        <begin position="139"/>
        <end position="259"/>
    </location>
</feature>
<dbReference type="InterPro" id="IPR039787">
    <property type="entry name" value="ENDOU"/>
</dbReference>
<dbReference type="GO" id="GO:0004521">
    <property type="term" value="F:RNA endonuclease activity"/>
    <property type="evidence" value="ECO:0007669"/>
    <property type="project" value="UniProtKB-UniRule"/>
</dbReference>
<feature type="domain" description="SMB" evidence="21">
    <location>
        <begin position="88"/>
        <end position="130"/>
    </location>
</feature>
<evidence type="ECO:0000313" key="23">
    <source>
        <dbReference type="Ensembl" id="ENSSSCP00035030300.1"/>
    </source>
</evidence>
<comment type="function">
    <text evidence="18">Endoribonuclease that cleaves single-stranded RNAs at 5' of uridylates and releases a product with a 2',3'-cyclic phosphate at the 3'-end. The UU and GU sites are more efficiently cleaved than CU and AU sites. Targets mRNAs to regulate their expression.</text>
</comment>
<dbReference type="Gene3D" id="4.10.410.20">
    <property type="match status" value="2"/>
</dbReference>
<feature type="chain" id="PRO_5034355654" description="Uridylate-specific endoribonuclease" evidence="19">
    <location>
        <begin position="19"/>
        <end position="407"/>
    </location>
</feature>
<keyword evidence="12 19" id="KW-0378">Hydrolase</keyword>
<dbReference type="GO" id="GO:0005576">
    <property type="term" value="C:extracellular region"/>
    <property type="evidence" value="ECO:0007669"/>
    <property type="project" value="UniProtKB-SubCell"/>
</dbReference>
<evidence type="ECO:0000313" key="24">
    <source>
        <dbReference type="Proteomes" id="UP000694720"/>
    </source>
</evidence>
<dbReference type="PROSITE" id="PS50958">
    <property type="entry name" value="SMB_2"/>
    <property type="match status" value="2"/>
</dbReference>
<dbReference type="GO" id="GO:0030247">
    <property type="term" value="F:polysaccharide binding"/>
    <property type="evidence" value="ECO:0007669"/>
    <property type="project" value="InterPro"/>
</dbReference>
<evidence type="ECO:0000256" key="5">
    <source>
        <dbReference type="ARBA" id="ARBA00021813"/>
    </source>
</evidence>
<evidence type="ECO:0000256" key="13">
    <source>
        <dbReference type="ARBA" id="ARBA00022884"/>
    </source>
</evidence>
<dbReference type="SMART" id="SM00201">
    <property type="entry name" value="SO"/>
    <property type="match status" value="2"/>
</dbReference>
<feature type="signal peptide" evidence="19">
    <location>
        <begin position="1"/>
        <end position="18"/>
    </location>
</feature>
<dbReference type="InterPro" id="IPR001212">
    <property type="entry name" value="Somatomedin_B_dom"/>
</dbReference>
<evidence type="ECO:0000256" key="2">
    <source>
        <dbReference type="ARBA" id="ARBA00004613"/>
    </source>
</evidence>
<evidence type="ECO:0000256" key="15">
    <source>
        <dbReference type="ARBA" id="ARBA00023211"/>
    </source>
</evidence>